<gene>
    <name evidence="7" type="ORF">HII31_08917</name>
</gene>
<feature type="domain" description="Protein kinase" evidence="6">
    <location>
        <begin position="12"/>
        <end position="399"/>
    </location>
</feature>
<evidence type="ECO:0000256" key="2">
    <source>
        <dbReference type="ARBA" id="ARBA00022679"/>
    </source>
</evidence>
<protein>
    <submittedName>
        <fullName evidence="7">Serine/threonine-protein kinase SRPK</fullName>
    </submittedName>
</protein>
<evidence type="ECO:0000313" key="7">
    <source>
        <dbReference type="EMBL" id="KAF7189810.1"/>
    </source>
</evidence>
<dbReference type="SUPFAM" id="SSF56112">
    <property type="entry name" value="Protein kinase-like (PK-like)"/>
    <property type="match status" value="1"/>
</dbReference>
<accession>A0A8H6RDE5</accession>
<dbReference type="EMBL" id="JABCIY010000178">
    <property type="protein sequence ID" value="KAF7189810.1"/>
    <property type="molecule type" value="Genomic_DNA"/>
</dbReference>
<keyword evidence="2" id="KW-0808">Transferase</keyword>
<evidence type="ECO:0000256" key="1">
    <source>
        <dbReference type="ARBA" id="ARBA00022527"/>
    </source>
</evidence>
<dbReference type="Pfam" id="PF00069">
    <property type="entry name" value="Pkinase"/>
    <property type="match status" value="1"/>
</dbReference>
<keyword evidence="5" id="KW-0067">ATP-binding</keyword>
<evidence type="ECO:0000256" key="5">
    <source>
        <dbReference type="ARBA" id="ARBA00022840"/>
    </source>
</evidence>
<organism evidence="7 8">
    <name type="scientific">Pseudocercospora fuligena</name>
    <dbReference type="NCBI Taxonomy" id="685502"/>
    <lineage>
        <taxon>Eukaryota</taxon>
        <taxon>Fungi</taxon>
        <taxon>Dikarya</taxon>
        <taxon>Ascomycota</taxon>
        <taxon>Pezizomycotina</taxon>
        <taxon>Dothideomycetes</taxon>
        <taxon>Dothideomycetidae</taxon>
        <taxon>Mycosphaerellales</taxon>
        <taxon>Mycosphaerellaceae</taxon>
        <taxon>Pseudocercospora</taxon>
    </lineage>
</organism>
<keyword evidence="4 7" id="KW-0418">Kinase</keyword>
<dbReference type="OrthoDB" id="5979581at2759"/>
<keyword evidence="3" id="KW-0547">Nucleotide-binding</keyword>
<dbReference type="SMART" id="SM00220">
    <property type="entry name" value="S_TKc"/>
    <property type="match status" value="1"/>
</dbReference>
<evidence type="ECO:0000313" key="8">
    <source>
        <dbReference type="Proteomes" id="UP000660729"/>
    </source>
</evidence>
<dbReference type="PANTHER" id="PTHR24058">
    <property type="entry name" value="DUAL SPECIFICITY PROTEIN KINASE"/>
    <property type="match status" value="1"/>
</dbReference>
<name>A0A8H6RDE5_9PEZI</name>
<sequence>MAAYLPLSIEPVEEIEDYRSGGFHPVHLGDIYDERVSARNVALKIIKASETENCSELKSLQLLSSIQSDHPGRAHVRSLLDHFEIEGPNGRHHCLVSEVAGPTLPSLYDAREMHQAARLQAALARRIARQFAQAVDFLYENGIDLTVPNILLKLKSIDSWTEDEIFERFGPPRKEELKASDGSSPGSSAPTYVVQAANVPAAQYLAPDIFLIDLGVSFPLETTMRPEDIGVPLMYQAPETMFDRVYDQFSELWSVGCVLFELRAGCPIFESFIGTKDDIIRQWVQMKGKMPEPWWSRWETRASAFGEDGNPLPRGPNDETWTTEYPLAEMIADIGEEDVVDDEADVETGEDYLELLLERPGKTIDEHEAQNLEDLLQKVFQWVPQDRLSVKHILEHSWFSSD</sequence>
<dbReference type="Gene3D" id="3.30.200.20">
    <property type="entry name" value="Phosphorylase Kinase, domain 1"/>
    <property type="match status" value="1"/>
</dbReference>
<dbReference type="InterPro" id="IPR050494">
    <property type="entry name" value="Ser_Thr_dual-spec_kinase"/>
</dbReference>
<dbReference type="GO" id="GO:0004674">
    <property type="term" value="F:protein serine/threonine kinase activity"/>
    <property type="evidence" value="ECO:0007669"/>
    <property type="project" value="UniProtKB-KW"/>
</dbReference>
<dbReference type="PROSITE" id="PS50011">
    <property type="entry name" value="PROTEIN_KINASE_DOM"/>
    <property type="match status" value="1"/>
</dbReference>
<dbReference type="InterPro" id="IPR000719">
    <property type="entry name" value="Prot_kinase_dom"/>
</dbReference>
<comment type="caution">
    <text evidence="7">The sequence shown here is derived from an EMBL/GenBank/DDBJ whole genome shotgun (WGS) entry which is preliminary data.</text>
</comment>
<evidence type="ECO:0000256" key="3">
    <source>
        <dbReference type="ARBA" id="ARBA00022741"/>
    </source>
</evidence>
<dbReference type="Proteomes" id="UP000660729">
    <property type="component" value="Unassembled WGS sequence"/>
</dbReference>
<dbReference type="InterPro" id="IPR011009">
    <property type="entry name" value="Kinase-like_dom_sf"/>
</dbReference>
<keyword evidence="8" id="KW-1185">Reference proteome</keyword>
<evidence type="ECO:0000256" key="4">
    <source>
        <dbReference type="ARBA" id="ARBA00022777"/>
    </source>
</evidence>
<proteinExistence type="predicted"/>
<evidence type="ECO:0000259" key="6">
    <source>
        <dbReference type="PROSITE" id="PS50011"/>
    </source>
</evidence>
<dbReference type="GO" id="GO:0005524">
    <property type="term" value="F:ATP binding"/>
    <property type="evidence" value="ECO:0007669"/>
    <property type="project" value="UniProtKB-KW"/>
</dbReference>
<dbReference type="Gene3D" id="1.10.510.10">
    <property type="entry name" value="Transferase(Phosphotransferase) domain 1"/>
    <property type="match status" value="1"/>
</dbReference>
<reference evidence="7" key="1">
    <citation type="submission" date="2020-04" db="EMBL/GenBank/DDBJ databases">
        <title>Draft genome resource of the tomato pathogen Pseudocercospora fuligena.</title>
        <authorList>
            <person name="Zaccaron A."/>
        </authorList>
    </citation>
    <scope>NUCLEOTIDE SEQUENCE</scope>
    <source>
        <strain evidence="7">PF001</strain>
    </source>
</reference>
<dbReference type="AlphaFoldDB" id="A0A8H6RDE5"/>
<keyword evidence="1" id="KW-0723">Serine/threonine-protein kinase</keyword>